<sequence length="44" mass="5062">EDNPVEDSQVIVEEVSIFPVEEQQEVPPGYLMEDVESELPWDES</sequence>
<dbReference type="Proteomes" id="UP000236370">
    <property type="component" value="Unassembled WGS sequence"/>
</dbReference>
<feature type="non-terminal residue" evidence="2">
    <location>
        <position position="1"/>
    </location>
</feature>
<comment type="caution">
    <text evidence="2">The sequence shown here is derived from an EMBL/GenBank/DDBJ whole genome shotgun (WGS) entry which is preliminary data.</text>
</comment>
<organism evidence="2 3">
    <name type="scientific">Pan troglodytes</name>
    <name type="common">Chimpanzee</name>
    <dbReference type="NCBI Taxonomy" id="9598"/>
    <lineage>
        <taxon>Eukaryota</taxon>
        <taxon>Metazoa</taxon>
        <taxon>Chordata</taxon>
        <taxon>Craniata</taxon>
        <taxon>Vertebrata</taxon>
        <taxon>Euteleostomi</taxon>
        <taxon>Mammalia</taxon>
        <taxon>Eutheria</taxon>
        <taxon>Euarchontoglires</taxon>
        <taxon>Primates</taxon>
        <taxon>Haplorrhini</taxon>
        <taxon>Catarrhini</taxon>
        <taxon>Hominidae</taxon>
        <taxon>Pan</taxon>
    </lineage>
</organism>
<dbReference type="EMBL" id="NBAG03000369">
    <property type="protein sequence ID" value="PNI34533.1"/>
    <property type="molecule type" value="Genomic_DNA"/>
</dbReference>
<reference evidence="2 3" key="1">
    <citation type="submission" date="2017-12" db="EMBL/GenBank/DDBJ databases">
        <title>High-resolution comparative analysis of great ape genomes.</title>
        <authorList>
            <person name="Pollen A."/>
            <person name="Hastie A."/>
            <person name="Hormozdiari F."/>
            <person name="Dougherty M."/>
            <person name="Liu R."/>
            <person name="Chaisson M."/>
            <person name="Hoppe E."/>
            <person name="Hill C."/>
            <person name="Pang A."/>
            <person name="Hillier L."/>
            <person name="Baker C."/>
            <person name="Armstrong J."/>
            <person name="Shendure J."/>
            <person name="Paten B."/>
            <person name="Wilson R."/>
            <person name="Chao H."/>
            <person name="Schneider V."/>
            <person name="Ventura M."/>
            <person name="Kronenberg Z."/>
            <person name="Murali S."/>
            <person name="Gordon D."/>
            <person name="Cantsilieris S."/>
            <person name="Munson K."/>
            <person name="Nelson B."/>
            <person name="Raja A."/>
            <person name="Underwood J."/>
            <person name="Diekhans M."/>
            <person name="Fiddes I."/>
            <person name="Haussler D."/>
            <person name="Eichler E."/>
        </authorList>
    </citation>
    <scope>NUCLEOTIDE SEQUENCE [LARGE SCALE GENOMIC DNA]</scope>
    <source>
        <strain evidence="2">Yerkes chimp pedigree #C0471</strain>
    </source>
</reference>
<evidence type="ECO:0000313" key="3">
    <source>
        <dbReference type="Proteomes" id="UP000236370"/>
    </source>
</evidence>
<feature type="region of interest" description="Disordered" evidence="1">
    <location>
        <begin position="24"/>
        <end position="44"/>
    </location>
</feature>
<gene>
    <name evidence="2" type="ORF">CK820_G0038839</name>
</gene>
<accession>A0A2J8KHM8</accession>
<dbReference type="AlphaFoldDB" id="A0A2J8KHM8"/>
<protein>
    <submittedName>
        <fullName evidence="2">ASPH isoform 21</fullName>
    </submittedName>
</protein>
<proteinExistence type="predicted"/>
<name>A0A2J8KHM8_PANTR</name>
<evidence type="ECO:0000313" key="2">
    <source>
        <dbReference type="EMBL" id="PNI34533.1"/>
    </source>
</evidence>
<evidence type="ECO:0000256" key="1">
    <source>
        <dbReference type="SAM" id="MobiDB-lite"/>
    </source>
</evidence>
<feature type="compositionally biased region" description="Acidic residues" evidence="1">
    <location>
        <begin position="33"/>
        <end position="44"/>
    </location>
</feature>